<accession>A0A843X5V9</accession>
<evidence type="ECO:0008006" key="4">
    <source>
        <dbReference type="Google" id="ProtNLM"/>
    </source>
</evidence>
<dbReference type="EMBL" id="NMUH01006282">
    <property type="protein sequence ID" value="MQM14911.1"/>
    <property type="molecule type" value="Genomic_DNA"/>
</dbReference>
<gene>
    <name evidence="2" type="ORF">Taro_047846</name>
</gene>
<sequence>MVFPGEAPRTVEVMTAAPAASAAASPSSHHTPEPHRSTQLRVKPRSRLPQPPFRSWDNNRLLRCVGADAAGGGLPPTPGAASTSSPSPSCPGRRSTGPRDDGFERIRAKLMDHLREAAGRIELPLEDARRKELATDAPLSDGFDADEEEEGGNNSTDRVLAAPAATTASAPSTTAGEELPWTLRTRRTSAASNSPRNREHASASRLAAPRHRAGASERREAAARRRRPRFSVPLTKEEIDEDLYAFTGRRAPRRPKKHPRAVQKQLDMVFPGMWLSEVTAETYQVAEPPPPPPPS</sequence>
<organism evidence="2 3">
    <name type="scientific">Colocasia esculenta</name>
    <name type="common">Wild taro</name>
    <name type="synonym">Arum esculentum</name>
    <dbReference type="NCBI Taxonomy" id="4460"/>
    <lineage>
        <taxon>Eukaryota</taxon>
        <taxon>Viridiplantae</taxon>
        <taxon>Streptophyta</taxon>
        <taxon>Embryophyta</taxon>
        <taxon>Tracheophyta</taxon>
        <taxon>Spermatophyta</taxon>
        <taxon>Magnoliopsida</taxon>
        <taxon>Liliopsida</taxon>
        <taxon>Araceae</taxon>
        <taxon>Aroideae</taxon>
        <taxon>Colocasieae</taxon>
        <taxon>Colocasia</taxon>
    </lineage>
</organism>
<evidence type="ECO:0000313" key="3">
    <source>
        <dbReference type="Proteomes" id="UP000652761"/>
    </source>
</evidence>
<feature type="compositionally biased region" description="Basic and acidic residues" evidence="1">
    <location>
        <begin position="214"/>
        <end position="223"/>
    </location>
</feature>
<protein>
    <recommendedName>
        <fullName evidence="4">DUF1639 family protein</fullName>
    </recommendedName>
</protein>
<dbReference type="Pfam" id="PF07797">
    <property type="entry name" value="DUF1639"/>
    <property type="match status" value="1"/>
</dbReference>
<dbReference type="Proteomes" id="UP000652761">
    <property type="component" value="Unassembled WGS sequence"/>
</dbReference>
<evidence type="ECO:0000256" key="1">
    <source>
        <dbReference type="SAM" id="MobiDB-lite"/>
    </source>
</evidence>
<proteinExistence type="predicted"/>
<dbReference type="PANTHER" id="PTHR33130:SF43">
    <property type="entry name" value="OS01G0688600 PROTEIN"/>
    <property type="match status" value="1"/>
</dbReference>
<feature type="compositionally biased region" description="Low complexity" evidence="1">
    <location>
        <begin position="16"/>
        <end position="28"/>
    </location>
</feature>
<reference evidence="2" key="1">
    <citation type="submission" date="2017-07" db="EMBL/GenBank/DDBJ databases">
        <title>Taro Niue Genome Assembly and Annotation.</title>
        <authorList>
            <person name="Atibalentja N."/>
            <person name="Keating K."/>
            <person name="Fields C.J."/>
        </authorList>
    </citation>
    <scope>NUCLEOTIDE SEQUENCE</scope>
    <source>
        <strain evidence="2">Niue_2</strain>
        <tissue evidence="2">Leaf</tissue>
    </source>
</reference>
<dbReference type="PANTHER" id="PTHR33130">
    <property type="entry name" value="PUTATIVE (DUF1639)-RELATED"/>
    <property type="match status" value="1"/>
</dbReference>
<comment type="caution">
    <text evidence="2">The sequence shown here is derived from an EMBL/GenBank/DDBJ whole genome shotgun (WGS) entry which is preliminary data.</text>
</comment>
<dbReference type="InterPro" id="IPR012438">
    <property type="entry name" value="DUF1639"/>
</dbReference>
<keyword evidence="3" id="KW-1185">Reference proteome</keyword>
<feature type="region of interest" description="Disordered" evidence="1">
    <location>
        <begin position="120"/>
        <end position="229"/>
    </location>
</feature>
<feature type="compositionally biased region" description="Low complexity" evidence="1">
    <location>
        <begin position="161"/>
        <end position="175"/>
    </location>
</feature>
<feature type="compositionally biased region" description="Low complexity" evidence="1">
    <location>
        <begin position="79"/>
        <end position="95"/>
    </location>
</feature>
<evidence type="ECO:0000313" key="2">
    <source>
        <dbReference type="EMBL" id="MQM14911.1"/>
    </source>
</evidence>
<name>A0A843X5V9_COLES</name>
<dbReference type="OrthoDB" id="769821at2759"/>
<dbReference type="AlphaFoldDB" id="A0A843X5V9"/>
<feature type="region of interest" description="Disordered" evidence="1">
    <location>
        <begin position="1"/>
        <end position="102"/>
    </location>
</feature>